<dbReference type="HOGENOM" id="CLU_065571_0_0_11"/>
<dbReference type="Gene3D" id="3.20.20.150">
    <property type="entry name" value="Divalent-metal-dependent TIM barrel enzymes"/>
    <property type="match status" value="1"/>
</dbReference>
<evidence type="ECO:0000259" key="1">
    <source>
        <dbReference type="Pfam" id="PF01261"/>
    </source>
</evidence>
<dbReference type="eggNOG" id="COG1082">
    <property type="taxonomic scope" value="Bacteria"/>
</dbReference>
<feature type="domain" description="Xylose isomerase-like TIM barrel" evidence="1">
    <location>
        <begin position="35"/>
        <end position="259"/>
    </location>
</feature>
<dbReference type="PANTHER" id="PTHR12110:SF47">
    <property type="match status" value="1"/>
</dbReference>
<sequence>MSFQDPGSQQQVGAHPRVTLSTSSMYPESTASTFECASELGYDGVEVMVGMDQVSADLDQVEALSHYHEMPVTSVHAPCLLVTPNVWGTDPWGKLDRSGEAARRFGSRVIVVHPPFRWQRDYSSAFEAGIARLNADERNRAAGVIYAVENMYPWRTPAGKFLAYAPDWDPTLRSYDHLTLDLSHASTGRMEALDYVRAWGRRLAHIHLTDGSGSFKDEHLLPGEGDQRSFEVVREAVAHGFNGDVVLEVNTSRFASRSDRQDALGHCLEGTRDAVAEGMASRTGARAMSGSK</sequence>
<dbReference type="InterPro" id="IPR013022">
    <property type="entry name" value="Xyl_isomerase-like_TIM-brl"/>
</dbReference>
<dbReference type="STRING" id="1171373.PACID_28070"/>
<dbReference type="Pfam" id="PF01261">
    <property type="entry name" value="AP_endonuc_2"/>
    <property type="match status" value="1"/>
</dbReference>
<keyword evidence="2" id="KW-0255">Endonuclease</keyword>
<dbReference type="InterPro" id="IPR050312">
    <property type="entry name" value="IolE/XylAMocC-like"/>
</dbReference>
<name>K7RR97_ACIA4</name>
<dbReference type="SUPFAM" id="SSF51658">
    <property type="entry name" value="Xylose isomerase-like"/>
    <property type="match status" value="1"/>
</dbReference>
<dbReference type="Proteomes" id="UP000000214">
    <property type="component" value="Chromosome"/>
</dbReference>
<dbReference type="EMBL" id="CP003493">
    <property type="protein sequence ID" value="AFV90574.1"/>
    <property type="molecule type" value="Genomic_DNA"/>
</dbReference>
<accession>K7RR97</accession>
<dbReference type="InterPro" id="IPR036237">
    <property type="entry name" value="Xyl_isomerase-like_sf"/>
</dbReference>
<dbReference type="AlphaFoldDB" id="K7RR97"/>
<dbReference type="KEGG" id="pbo:PACID_28070"/>
<keyword evidence="2" id="KW-0540">Nuclease</keyword>
<keyword evidence="2" id="KW-0378">Hydrolase</keyword>
<organism evidence="2 3">
    <name type="scientific">Acidipropionibacterium acidipropionici (strain ATCC 4875 / DSM 20272 / JCM 6432 / NBRC 12425 / NCIMB 8070 / 4)</name>
    <name type="common">Propionibacterium acidipropionici</name>
    <dbReference type="NCBI Taxonomy" id="1171373"/>
    <lineage>
        <taxon>Bacteria</taxon>
        <taxon>Bacillati</taxon>
        <taxon>Actinomycetota</taxon>
        <taxon>Actinomycetes</taxon>
        <taxon>Propionibacteriales</taxon>
        <taxon>Propionibacteriaceae</taxon>
        <taxon>Acidipropionibacterium</taxon>
    </lineage>
</organism>
<dbReference type="PATRIC" id="fig|1171373.8.peg.2758"/>
<proteinExistence type="predicted"/>
<evidence type="ECO:0000313" key="3">
    <source>
        <dbReference type="Proteomes" id="UP000000214"/>
    </source>
</evidence>
<protein>
    <submittedName>
        <fullName evidence="2">AP endonuclease, family 2</fullName>
    </submittedName>
</protein>
<evidence type="ECO:0000313" key="2">
    <source>
        <dbReference type="EMBL" id="AFV90574.1"/>
    </source>
</evidence>
<dbReference type="PANTHER" id="PTHR12110">
    <property type="entry name" value="HYDROXYPYRUVATE ISOMERASE"/>
    <property type="match status" value="1"/>
</dbReference>
<reference evidence="2 3" key="1">
    <citation type="journal article" date="2012" name="BMC Genomics">
        <title>The genome sequence of Propionibacterium acidipropionici provides insights into its biotechnological and industrial potential.</title>
        <authorList>
            <person name="Parizzi L.P."/>
            <person name="Grassi M.C."/>
            <person name="Llerena L.A."/>
            <person name="Carazzolle M.F."/>
            <person name="Queiroz V.L."/>
            <person name="Lunardi I."/>
            <person name="Zeidler A.F."/>
            <person name="Teixeira P.J."/>
            <person name="Mieczkowski P."/>
            <person name="Rincones J."/>
            <person name="Pereira G.A."/>
        </authorList>
    </citation>
    <scope>NUCLEOTIDE SEQUENCE [LARGE SCALE GENOMIC DNA]</scope>
    <source>
        <strain evidence="3">ATCC 4875 / DSM 20272 / JCM 6432 / NBRC 12425 / NCIMB 8070</strain>
    </source>
</reference>
<dbReference type="GO" id="GO:0004519">
    <property type="term" value="F:endonuclease activity"/>
    <property type="evidence" value="ECO:0007669"/>
    <property type="project" value="UniProtKB-KW"/>
</dbReference>
<gene>
    <name evidence="2" type="ordered locus">PACID_28070</name>
</gene>